<dbReference type="GO" id="GO:0016787">
    <property type="term" value="F:hydrolase activity"/>
    <property type="evidence" value="ECO:0007669"/>
    <property type="project" value="UniProtKB-KW"/>
</dbReference>
<dbReference type="GO" id="GO:0046872">
    <property type="term" value="F:metal ion binding"/>
    <property type="evidence" value="ECO:0007669"/>
    <property type="project" value="UniProtKB-KW"/>
</dbReference>
<keyword evidence="9" id="KW-0233">DNA recombination</keyword>
<dbReference type="GO" id="GO:0004519">
    <property type="term" value="F:endonuclease activity"/>
    <property type="evidence" value="ECO:0007669"/>
    <property type="project" value="UniProtKB-KW"/>
</dbReference>
<dbReference type="GO" id="GO:0015074">
    <property type="term" value="P:DNA integration"/>
    <property type="evidence" value="ECO:0007669"/>
    <property type="project" value="UniProtKB-KW"/>
</dbReference>
<dbReference type="InterPro" id="IPR012337">
    <property type="entry name" value="RNaseH-like_sf"/>
</dbReference>
<evidence type="ECO:0000313" key="11">
    <source>
        <dbReference type="EMBL" id="POM66732.1"/>
    </source>
</evidence>
<evidence type="ECO:0000256" key="2">
    <source>
        <dbReference type="ARBA" id="ARBA00022723"/>
    </source>
</evidence>
<keyword evidence="8" id="KW-0239">DNA-directed DNA polymerase</keyword>
<dbReference type="Pfam" id="PF25597">
    <property type="entry name" value="SH3_retrovirus"/>
    <property type="match status" value="1"/>
</dbReference>
<keyword evidence="3" id="KW-0255">Endonuclease</keyword>
<sequence length="338" mass="38596">MVEDRLLDDVVYTPNAKVNIISLGYLQMTGCYRLSCSPDQRTAWLSKLDTVLKFEMHDNIYRLRTERVPGVMVMTALMEDMDSKKQMELLHQRFDHVAMETVKRLAHKPLEVLMMDVCSIKPATVGGAGMFLFVVDEATRYKWAFLMENKGEATFHIKVLINRLRTKLPEYKVVRLWSDQGGAFLSKELENYCNEFGIEAKTTNSYSPQENGIVERANGIVLPRIRAMLGATRLPSILWGEALLHVVETLNSLPTKPMGLTSPRRRLFRDEPMLDDLRVWGCIAHVRVPPESRQRKEKLEPRARISLLLGYSLTTPGYKFLDLKTAQVVTAQGQRAVP</sequence>
<evidence type="ECO:0000256" key="1">
    <source>
        <dbReference type="ARBA" id="ARBA00022722"/>
    </source>
</evidence>
<dbReference type="PANTHER" id="PTHR42648">
    <property type="entry name" value="TRANSPOSASE, PUTATIVE-RELATED"/>
    <property type="match status" value="1"/>
</dbReference>
<keyword evidence="7" id="KW-0695">RNA-directed DNA polymerase</keyword>
<keyword evidence="5" id="KW-0460">Magnesium</keyword>
<dbReference type="Pfam" id="PF00665">
    <property type="entry name" value="rve"/>
    <property type="match status" value="1"/>
</dbReference>
<dbReference type="AlphaFoldDB" id="A0A2P4XME8"/>
<evidence type="ECO:0000256" key="3">
    <source>
        <dbReference type="ARBA" id="ARBA00022759"/>
    </source>
</evidence>
<protein>
    <submittedName>
        <fullName evidence="11">Transposon Polyprotein integrase</fullName>
    </submittedName>
</protein>
<keyword evidence="4" id="KW-0378">Hydrolase</keyword>
<dbReference type="InterPro" id="IPR039537">
    <property type="entry name" value="Retrotran_Ty1/copia-like"/>
</dbReference>
<dbReference type="PANTHER" id="PTHR42648:SF11">
    <property type="entry name" value="TRANSPOSON TY4-P GAG-POL POLYPROTEIN"/>
    <property type="match status" value="1"/>
</dbReference>
<dbReference type="SUPFAM" id="SSF53098">
    <property type="entry name" value="Ribonuclease H-like"/>
    <property type="match status" value="1"/>
</dbReference>
<proteinExistence type="predicted"/>
<comment type="caution">
    <text evidence="11">The sequence shown here is derived from an EMBL/GenBank/DDBJ whole genome shotgun (WGS) entry which is preliminary data.</text>
</comment>
<name>A0A2P4XME8_9STRA</name>
<dbReference type="Gene3D" id="3.30.420.10">
    <property type="entry name" value="Ribonuclease H-like superfamily/Ribonuclease H"/>
    <property type="match status" value="1"/>
</dbReference>
<dbReference type="InterPro" id="IPR057670">
    <property type="entry name" value="SH3_retrovirus"/>
</dbReference>
<evidence type="ECO:0000256" key="8">
    <source>
        <dbReference type="ARBA" id="ARBA00022932"/>
    </source>
</evidence>
<gene>
    <name evidence="11" type="ORF">PHPALM_17356</name>
</gene>
<dbReference type="GO" id="GO:0003964">
    <property type="term" value="F:RNA-directed DNA polymerase activity"/>
    <property type="evidence" value="ECO:0007669"/>
    <property type="project" value="UniProtKB-KW"/>
</dbReference>
<evidence type="ECO:0000256" key="5">
    <source>
        <dbReference type="ARBA" id="ARBA00022842"/>
    </source>
</evidence>
<evidence type="ECO:0000256" key="6">
    <source>
        <dbReference type="ARBA" id="ARBA00022908"/>
    </source>
</evidence>
<organism evidence="11 12">
    <name type="scientific">Phytophthora palmivora</name>
    <dbReference type="NCBI Taxonomy" id="4796"/>
    <lineage>
        <taxon>Eukaryota</taxon>
        <taxon>Sar</taxon>
        <taxon>Stramenopiles</taxon>
        <taxon>Oomycota</taxon>
        <taxon>Peronosporomycetes</taxon>
        <taxon>Peronosporales</taxon>
        <taxon>Peronosporaceae</taxon>
        <taxon>Phytophthora</taxon>
    </lineage>
</organism>
<evidence type="ECO:0000313" key="12">
    <source>
        <dbReference type="Proteomes" id="UP000237271"/>
    </source>
</evidence>
<feature type="domain" description="Integrase catalytic" evidence="10">
    <location>
        <begin position="105"/>
        <end position="271"/>
    </location>
</feature>
<keyword evidence="2" id="KW-0479">Metal-binding</keyword>
<evidence type="ECO:0000259" key="10">
    <source>
        <dbReference type="PROSITE" id="PS50994"/>
    </source>
</evidence>
<evidence type="ECO:0000256" key="7">
    <source>
        <dbReference type="ARBA" id="ARBA00022918"/>
    </source>
</evidence>
<dbReference type="OrthoDB" id="107257at2759"/>
<evidence type="ECO:0000256" key="9">
    <source>
        <dbReference type="ARBA" id="ARBA00023172"/>
    </source>
</evidence>
<dbReference type="PROSITE" id="PS50994">
    <property type="entry name" value="INTEGRASE"/>
    <property type="match status" value="1"/>
</dbReference>
<dbReference type="InterPro" id="IPR001584">
    <property type="entry name" value="Integrase_cat-core"/>
</dbReference>
<evidence type="ECO:0000256" key="4">
    <source>
        <dbReference type="ARBA" id="ARBA00022801"/>
    </source>
</evidence>
<dbReference type="EMBL" id="NCKW01009542">
    <property type="protein sequence ID" value="POM66732.1"/>
    <property type="molecule type" value="Genomic_DNA"/>
</dbReference>
<dbReference type="GO" id="GO:0006310">
    <property type="term" value="P:DNA recombination"/>
    <property type="evidence" value="ECO:0007669"/>
    <property type="project" value="UniProtKB-KW"/>
</dbReference>
<dbReference type="GO" id="GO:0003676">
    <property type="term" value="F:nucleic acid binding"/>
    <property type="evidence" value="ECO:0007669"/>
    <property type="project" value="InterPro"/>
</dbReference>
<dbReference type="GO" id="GO:0003887">
    <property type="term" value="F:DNA-directed DNA polymerase activity"/>
    <property type="evidence" value="ECO:0007669"/>
    <property type="project" value="UniProtKB-KW"/>
</dbReference>
<keyword evidence="12" id="KW-1185">Reference proteome</keyword>
<keyword evidence="1" id="KW-0540">Nuclease</keyword>
<keyword evidence="6" id="KW-0229">DNA integration</keyword>
<dbReference type="InterPro" id="IPR036397">
    <property type="entry name" value="RNaseH_sf"/>
</dbReference>
<dbReference type="Proteomes" id="UP000237271">
    <property type="component" value="Unassembled WGS sequence"/>
</dbReference>
<keyword evidence="8" id="KW-0548">Nucleotidyltransferase</keyword>
<reference evidence="11 12" key="1">
    <citation type="journal article" date="2017" name="Genome Biol. Evol.">
        <title>Phytophthora megakarya and P. palmivora, closely related causal agents of cacao black pod rot, underwent increases in genome sizes and gene numbers by different mechanisms.</title>
        <authorList>
            <person name="Ali S.S."/>
            <person name="Shao J."/>
            <person name="Lary D.J."/>
            <person name="Kronmiller B."/>
            <person name="Shen D."/>
            <person name="Strem M.D."/>
            <person name="Amoako-Attah I."/>
            <person name="Akrofi A.Y."/>
            <person name="Begoude B.A."/>
            <person name="Ten Hoopen G.M."/>
            <person name="Coulibaly K."/>
            <person name="Kebe B.I."/>
            <person name="Melnick R.L."/>
            <person name="Guiltinan M.J."/>
            <person name="Tyler B.M."/>
            <person name="Meinhardt L.W."/>
            <person name="Bailey B.A."/>
        </authorList>
    </citation>
    <scope>NUCLEOTIDE SEQUENCE [LARGE SCALE GENOMIC DNA]</scope>
    <source>
        <strain evidence="12">sbr112.9</strain>
    </source>
</reference>
<accession>A0A2P4XME8</accession>
<keyword evidence="8" id="KW-0808">Transferase</keyword>